<feature type="coiled-coil region" evidence="1">
    <location>
        <begin position="500"/>
        <end position="527"/>
    </location>
</feature>
<evidence type="ECO:0000313" key="4">
    <source>
        <dbReference type="Proteomes" id="UP000033647"/>
    </source>
</evidence>
<organism evidence="3 4">
    <name type="scientific">Zymoseptoria brevis</name>
    <dbReference type="NCBI Taxonomy" id="1047168"/>
    <lineage>
        <taxon>Eukaryota</taxon>
        <taxon>Fungi</taxon>
        <taxon>Dikarya</taxon>
        <taxon>Ascomycota</taxon>
        <taxon>Pezizomycotina</taxon>
        <taxon>Dothideomycetes</taxon>
        <taxon>Dothideomycetidae</taxon>
        <taxon>Mycosphaerellales</taxon>
        <taxon>Mycosphaerellaceae</taxon>
        <taxon>Zymoseptoria</taxon>
    </lineage>
</organism>
<dbReference type="OrthoDB" id="10441601at2759"/>
<name>A0A0F4GCT9_9PEZI</name>
<proteinExistence type="predicted"/>
<accession>A0A0F4GCT9</accession>
<feature type="compositionally biased region" description="Basic and acidic residues" evidence="2">
    <location>
        <begin position="45"/>
        <end position="59"/>
    </location>
</feature>
<feature type="compositionally biased region" description="Basic and acidic residues" evidence="2">
    <location>
        <begin position="136"/>
        <end position="145"/>
    </location>
</feature>
<protein>
    <submittedName>
        <fullName evidence="3">Uncharacterized protein</fullName>
    </submittedName>
</protein>
<sequence>MSLVKKQLVVKLELPHYLLNTEKRRIMATRPESWTGRTSLGRAKTPVEDRETRNHRLGVDDGDSTAGDMVDGDIVDDGPMDGDNIHFGQYVSPYEPVKGTIIQATGLANSKRPITQRYNGPPSLHAASSGTTSKRNRSENEKEESTSTQYAKRVCRTIDFSRFAEPKRSAMMTIYSCIISNWDEKGFQDMMDKLHHGRTSMSWEDNKAVMEELATLSHDMKRLATRIPPLVAAERFLERELRRKKDAAGHTLVADRITSEIVKAVSLNLKQGLYDAEISADARHGAPMAALVDCLTDVPREHEFAGNKVQRPTTQAVECHRAPPAKPLPDETMPSASELNLPKHDSVVGDETADGTTSEEEQRITAVPIAAMSHQLHGHGTRPPNATFAVAETVPSMGDPMVYATDAAAKTAGRAVFGPSSPLTKLMLETRRVKEQRAMSAREEKENSRRAREFAQKAKVDQLKAEEHNKKAKDHEHQALCHAQSVRDNEQKAIEYGQRAAVYMAKVEEYERTMQAKEEEAHRVCEDAGNALKRTLRERYQLALNNGPDGYEAGS</sequence>
<evidence type="ECO:0000256" key="2">
    <source>
        <dbReference type="SAM" id="MobiDB-lite"/>
    </source>
</evidence>
<keyword evidence="1" id="KW-0175">Coiled coil</keyword>
<dbReference type="EMBL" id="LAFY01004088">
    <property type="protein sequence ID" value="KJX95206.1"/>
    <property type="molecule type" value="Genomic_DNA"/>
</dbReference>
<dbReference type="AlphaFoldDB" id="A0A0F4GCT9"/>
<reference evidence="3 4" key="1">
    <citation type="submission" date="2015-03" db="EMBL/GenBank/DDBJ databases">
        <title>RNA-seq based gene annotation and comparative genomics of four Zymoseptoria species reveal species-specific pathogenicity related genes and transposable element activity.</title>
        <authorList>
            <person name="Grandaubert J."/>
            <person name="Bhattacharyya A."/>
            <person name="Stukenbrock E.H."/>
        </authorList>
    </citation>
    <scope>NUCLEOTIDE SEQUENCE [LARGE SCALE GENOMIC DNA]</scope>
    <source>
        <strain evidence="3 4">Zb18110</strain>
    </source>
</reference>
<evidence type="ECO:0000256" key="1">
    <source>
        <dbReference type="SAM" id="Coils"/>
    </source>
</evidence>
<dbReference type="Proteomes" id="UP000033647">
    <property type="component" value="Unassembled WGS sequence"/>
</dbReference>
<keyword evidence="4" id="KW-1185">Reference proteome</keyword>
<comment type="caution">
    <text evidence="3">The sequence shown here is derived from an EMBL/GenBank/DDBJ whole genome shotgun (WGS) entry which is preliminary data.</text>
</comment>
<feature type="region of interest" description="Disordered" evidence="2">
    <location>
        <begin position="36"/>
        <end position="68"/>
    </location>
</feature>
<feature type="region of interest" description="Disordered" evidence="2">
    <location>
        <begin position="112"/>
        <end position="148"/>
    </location>
</feature>
<evidence type="ECO:0000313" key="3">
    <source>
        <dbReference type="EMBL" id="KJX95206.1"/>
    </source>
</evidence>
<feature type="region of interest" description="Disordered" evidence="2">
    <location>
        <begin position="437"/>
        <end position="460"/>
    </location>
</feature>
<feature type="region of interest" description="Disordered" evidence="2">
    <location>
        <begin position="324"/>
        <end position="361"/>
    </location>
</feature>
<gene>
    <name evidence="3" type="ORF">TI39_contig4128g00024</name>
</gene>